<evidence type="ECO:0000256" key="1">
    <source>
        <dbReference type="SAM" id="MobiDB-lite"/>
    </source>
</evidence>
<dbReference type="EMBL" id="KK914277">
    <property type="protein sequence ID" value="KDP43271.1"/>
    <property type="molecule type" value="Genomic_DNA"/>
</dbReference>
<protein>
    <submittedName>
        <fullName evidence="2">Uncharacterized protein</fullName>
    </submittedName>
</protein>
<dbReference type="AlphaFoldDB" id="A0A067L492"/>
<name>A0A067L492_JATCU</name>
<sequence length="248" mass="27685">MYVHTLAEHSEDEIVEANESEVGEANGRLENINVTDVPSDISEGELHTIVSKYDLAPDYKLFVPRQTCELTLLWITSPSCYMERAFALVFCFLPKPLKSLFNDYEITNIQLHPNDLRLLCGIYELARRDGTTLTDQRVGELYRMYHRVNEDHCFFQAKRMTPKNAKGSKMSKLAKVMKKKSGTDSSKKGRPVVIINPLAPKPETAQKSPSDKPTPLSPPVAPSHQKTKGGTCSFSSSSPTKAGEPLDI</sequence>
<evidence type="ECO:0000313" key="3">
    <source>
        <dbReference type="Proteomes" id="UP000027138"/>
    </source>
</evidence>
<keyword evidence="3" id="KW-1185">Reference proteome</keyword>
<feature type="region of interest" description="Disordered" evidence="1">
    <location>
        <begin position="164"/>
        <end position="248"/>
    </location>
</feature>
<gene>
    <name evidence="2" type="ORF">JCGZ_22823</name>
</gene>
<organism evidence="2 3">
    <name type="scientific">Jatropha curcas</name>
    <name type="common">Barbados nut</name>
    <dbReference type="NCBI Taxonomy" id="180498"/>
    <lineage>
        <taxon>Eukaryota</taxon>
        <taxon>Viridiplantae</taxon>
        <taxon>Streptophyta</taxon>
        <taxon>Embryophyta</taxon>
        <taxon>Tracheophyta</taxon>
        <taxon>Spermatophyta</taxon>
        <taxon>Magnoliopsida</taxon>
        <taxon>eudicotyledons</taxon>
        <taxon>Gunneridae</taxon>
        <taxon>Pentapetalae</taxon>
        <taxon>rosids</taxon>
        <taxon>fabids</taxon>
        <taxon>Malpighiales</taxon>
        <taxon>Euphorbiaceae</taxon>
        <taxon>Crotonoideae</taxon>
        <taxon>Jatropheae</taxon>
        <taxon>Jatropha</taxon>
    </lineage>
</organism>
<feature type="compositionally biased region" description="Polar residues" evidence="1">
    <location>
        <begin position="228"/>
        <end position="240"/>
    </location>
</feature>
<accession>A0A067L492</accession>
<evidence type="ECO:0000313" key="2">
    <source>
        <dbReference type="EMBL" id="KDP43271.1"/>
    </source>
</evidence>
<dbReference type="Proteomes" id="UP000027138">
    <property type="component" value="Unassembled WGS sequence"/>
</dbReference>
<proteinExistence type="predicted"/>
<reference evidence="2 3" key="1">
    <citation type="journal article" date="2014" name="PLoS ONE">
        <title>Global Analysis of Gene Expression Profiles in Physic Nut (Jatropha curcas L.) Seedlings Exposed to Salt Stress.</title>
        <authorList>
            <person name="Zhang L."/>
            <person name="Zhang C."/>
            <person name="Wu P."/>
            <person name="Chen Y."/>
            <person name="Li M."/>
            <person name="Jiang H."/>
            <person name="Wu G."/>
        </authorList>
    </citation>
    <scope>NUCLEOTIDE SEQUENCE [LARGE SCALE GENOMIC DNA]</scope>
    <source>
        <strain evidence="3">cv. GZQX0401</strain>
        <tissue evidence="2">Young leaves</tissue>
    </source>
</reference>